<evidence type="ECO:0000256" key="1">
    <source>
        <dbReference type="ARBA" id="ARBA00006485"/>
    </source>
</evidence>
<evidence type="ECO:0000256" key="12">
    <source>
        <dbReference type="SAM" id="MobiDB-lite"/>
    </source>
</evidence>
<organism evidence="14 15">
    <name type="scientific">Calyptomena viridis</name>
    <name type="common">Lesser green broadbill</name>
    <dbReference type="NCBI Taxonomy" id="135972"/>
    <lineage>
        <taxon>Eukaryota</taxon>
        <taxon>Metazoa</taxon>
        <taxon>Chordata</taxon>
        <taxon>Craniata</taxon>
        <taxon>Vertebrata</taxon>
        <taxon>Euteleostomi</taxon>
        <taxon>Archelosauria</taxon>
        <taxon>Archosauria</taxon>
        <taxon>Dinosauria</taxon>
        <taxon>Saurischia</taxon>
        <taxon>Theropoda</taxon>
        <taxon>Coelurosauria</taxon>
        <taxon>Aves</taxon>
        <taxon>Neognathae</taxon>
        <taxon>Neoaves</taxon>
        <taxon>Telluraves</taxon>
        <taxon>Australaves</taxon>
        <taxon>Passeriformes</taxon>
        <taxon>Eurylaimidae</taxon>
        <taxon>Calyptomena</taxon>
    </lineage>
</organism>
<protein>
    <recommendedName>
        <fullName evidence="2">cyclin-dependent kinase</fullName>
        <ecNumber evidence="2">2.7.11.22</ecNumber>
    </recommendedName>
</protein>
<keyword evidence="3" id="KW-0723">Serine/threonine-protein kinase</keyword>
<keyword evidence="15" id="KW-1185">Reference proteome</keyword>
<dbReference type="AlphaFoldDB" id="A0A851CAL5"/>
<dbReference type="FunFam" id="3.30.200.20:FF:000007">
    <property type="entry name" value="Cyclin-dependent kinase 14, putative"/>
    <property type="match status" value="1"/>
</dbReference>
<dbReference type="GO" id="GO:0004693">
    <property type="term" value="F:cyclin-dependent protein serine/threonine kinase activity"/>
    <property type="evidence" value="ECO:0007669"/>
    <property type="project" value="UniProtKB-EC"/>
</dbReference>
<sequence length="517" mass="58709">IDRMKKFKRRLSLTLRGSQTIDESLSELAEQMTIEENSSKDNEPIVKNGRPPTSHSMHSFLHQYTGSFKKPPLRRPHSVIGGSLGSFMAMPRNGSRLESVIESQIGLGWKRPQKSSSSSLPGGCCGQGHLPLDQVGLYDLNKRLSLPADIRIPDGYLEKLQINSPPFDQPMSRRSRRASLSEIGFGKMETYIKLEKLGEGTYATVYKGRSKLTENLVALKEIRLEHEEGAPCTAIREVSLLKDLKHANIVTLHDIVHTDKSLTLVFEYLDKDLKQYMDDCGNIMSMHNVKLFLYQILRGLAYCHRRKVLHRDLKPQNLLINEKGELKLADFGLARAKSVPTKTYSNEVVTLWYRPPDVLLGSSEYSTQIDMWGVGCIFFEMASGRPLFPGSTVEDELHLIFRLLGTPCQETWPGISSSDEFRNYNFPKYKPQPLINHAPRLDTEGIELIAKFLQYESKKRISAEEAMKHAYFRSLGTRIHTLPESVSIFSLKEIQLQKDPGFRNSTYPETGMESLIF</sequence>
<evidence type="ECO:0000256" key="5">
    <source>
        <dbReference type="ARBA" id="ARBA00022679"/>
    </source>
</evidence>
<dbReference type="PROSITE" id="PS50011">
    <property type="entry name" value="PROTEIN_KINASE_DOM"/>
    <property type="match status" value="1"/>
</dbReference>
<reference evidence="14" key="1">
    <citation type="submission" date="2019-10" db="EMBL/GenBank/DDBJ databases">
        <title>Bird 10,000 Genomes (B10K) Project - Family phase.</title>
        <authorList>
            <person name="Zhang G."/>
        </authorList>
    </citation>
    <scope>NUCLEOTIDE SEQUENCE</scope>
    <source>
        <strain evidence="14">B10K-DU-002-55</strain>
        <tissue evidence="14">Muscle</tissue>
    </source>
</reference>
<evidence type="ECO:0000256" key="10">
    <source>
        <dbReference type="ARBA" id="ARBA00048367"/>
    </source>
</evidence>
<dbReference type="EC" id="2.7.11.22" evidence="2"/>
<accession>A0A851CAL5</accession>
<evidence type="ECO:0000256" key="11">
    <source>
        <dbReference type="PROSITE-ProRule" id="PRU10141"/>
    </source>
</evidence>
<dbReference type="GO" id="GO:0005634">
    <property type="term" value="C:nucleus"/>
    <property type="evidence" value="ECO:0007669"/>
    <property type="project" value="TreeGrafter"/>
</dbReference>
<feature type="region of interest" description="Disordered" evidence="12">
    <location>
        <begin position="32"/>
        <end position="58"/>
    </location>
</feature>
<dbReference type="FunFam" id="1.10.510.10:FF:000061">
    <property type="entry name" value="Putative cyclin-dependent kinase 17"/>
    <property type="match status" value="1"/>
</dbReference>
<dbReference type="Gene3D" id="3.30.200.20">
    <property type="entry name" value="Phosphorylase Kinase, domain 1"/>
    <property type="match status" value="1"/>
</dbReference>
<dbReference type="InterPro" id="IPR017441">
    <property type="entry name" value="Protein_kinase_ATP_BS"/>
</dbReference>
<evidence type="ECO:0000256" key="6">
    <source>
        <dbReference type="ARBA" id="ARBA00022741"/>
    </source>
</evidence>
<keyword evidence="4" id="KW-0597">Phosphoprotein</keyword>
<evidence type="ECO:0000256" key="9">
    <source>
        <dbReference type="ARBA" id="ARBA00047811"/>
    </source>
</evidence>
<feature type="binding site" evidence="11">
    <location>
        <position position="220"/>
    </location>
    <ligand>
        <name>ATP</name>
        <dbReference type="ChEBI" id="CHEBI:30616"/>
    </ligand>
</feature>
<dbReference type="EMBL" id="WEIV01013465">
    <property type="protein sequence ID" value="NWI54138.1"/>
    <property type="molecule type" value="Genomic_DNA"/>
</dbReference>
<keyword evidence="8 11" id="KW-0067">ATP-binding</keyword>
<dbReference type="InterPro" id="IPR000719">
    <property type="entry name" value="Prot_kinase_dom"/>
</dbReference>
<gene>
    <name evidence="14" type="primary">Cdk17</name>
    <name evidence="14" type="ORF">CALVIR_R07419</name>
</gene>
<evidence type="ECO:0000256" key="8">
    <source>
        <dbReference type="ARBA" id="ARBA00022840"/>
    </source>
</evidence>
<dbReference type="InterPro" id="IPR050108">
    <property type="entry name" value="CDK"/>
</dbReference>
<evidence type="ECO:0000256" key="3">
    <source>
        <dbReference type="ARBA" id="ARBA00022527"/>
    </source>
</evidence>
<comment type="catalytic activity">
    <reaction evidence="10">
        <text>L-seryl-[protein] + ATP = O-phospho-L-seryl-[protein] + ADP + H(+)</text>
        <dbReference type="Rhea" id="RHEA:17989"/>
        <dbReference type="Rhea" id="RHEA-COMP:9863"/>
        <dbReference type="Rhea" id="RHEA-COMP:11604"/>
        <dbReference type="ChEBI" id="CHEBI:15378"/>
        <dbReference type="ChEBI" id="CHEBI:29999"/>
        <dbReference type="ChEBI" id="CHEBI:30616"/>
        <dbReference type="ChEBI" id="CHEBI:83421"/>
        <dbReference type="ChEBI" id="CHEBI:456216"/>
        <dbReference type="EC" id="2.7.11.22"/>
    </reaction>
</comment>
<evidence type="ECO:0000313" key="14">
    <source>
        <dbReference type="EMBL" id="NWI54138.1"/>
    </source>
</evidence>
<proteinExistence type="inferred from homology"/>
<dbReference type="Gene3D" id="1.10.510.10">
    <property type="entry name" value="Transferase(Phosphotransferase) domain 1"/>
    <property type="match status" value="1"/>
</dbReference>
<dbReference type="InterPro" id="IPR011009">
    <property type="entry name" value="Kinase-like_dom_sf"/>
</dbReference>
<evidence type="ECO:0000256" key="2">
    <source>
        <dbReference type="ARBA" id="ARBA00012425"/>
    </source>
</evidence>
<evidence type="ECO:0000256" key="7">
    <source>
        <dbReference type="ARBA" id="ARBA00022777"/>
    </source>
</evidence>
<evidence type="ECO:0000259" key="13">
    <source>
        <dbReference type="PROSITE" id="PS50011"/>
    </source>
</evidence>
<feature type="non-terminal residue" evidence="14">
    <location>
        <position position="1"/>
    </location>
</feature>
<dbReference type="Pfam" id="PF00069">
    <property type="entry name" value="Pkinase"/>
    <property type="match status" value="1"/>
</dbReference>
<dbReference type="CDD" id="cd07872">
    <property type="entry name" value="STKc_PCTAIRE2"/>
    <property type="match status" value="1"/>
</dbReference>
<dbReference type="PROSITE" id="PS00108">
    <property type="entry name" value="PROTEIN_KINASE_ST"/>
    <property type="match status" value="1"/>
</dbReference>
<dbReference type="GO" id="GO:0005524">
    <property type="term" value="F:ATP binding"/>
    <property type="evidence" value="ECO:0007669"/>
    <property type="project" value="UniProtKB-UniRule"/>
</dbReference>
<dbReference type="SMART" id="SM00220">
    <property type="entry name" value="S_TKc"/>
    <property type="match status" value="1"/>
</dbReference>
<comment type="similarity">
    <text evidence="1">Belongs to the protein kinase superfamily. CMGC Ser/Thr protein kinase family. CDC2/CDKX subfamily.</text>
</comment>
<feature type="non-terminal residue" evidence="14">
    <location>
        <position position="517"/>
    </location>
</feature>
<keyword evidence="6 11" id="KW-0547">Nucleotide-binding</keyword>
<feature type="domain" description="Protein kinase" evidence="13">
    <location>
        <begin position="191"/>
        <end position="472"/>
    </location>
</feature>
<keyword evidence="5" id="KW-0808">Transferase</keyword>
<dbReference type="InterPro" id="IPR008271">
    <property type="entry name" value="Ser/Thr_kinase_AS"/>
</dbReference>
<dbReference type="Proteomes" id="UP000642973">
    <property type="component" value="Unassembled WGS sequence"/>
</dbReference>
<dbReference type="PROSITE" id="PS00107">
    <property type="entry name" value="PROTEIN_KINASE_ATP"/>
    <property type="match status" value="1"/>
</dbReference>
<comment type="catalytic activity">
    <reaction evidence="9">
        <text>L-threonyl-[protein] + ATP = O-phospho-L-threonyl-[protein] + ADP + H(+)</text>
        <dbReference type="Rhea" id="RHEA:46608"/>
        <dbReference type="Rhea" id="RHEA-COMP:11060"/>
        <dbReference type="Rhea" id="RHEA-COMP:11605"/>
        <dbReference type="ChEBI" id="CHEBI:15378"/>
        <dbReference type="ChEBI" id="CHEBI:30013"/>
        <dbReference type="ChEBI" id="CHEBI:30616"/>
        <dbReference type="ChEBI" id="CHEBI:61977"/>
        <dbReference type="ChEBI" id="CHEBI:456216"/>
        <dbReference type="EC" id="2.7.11.22"/>
    </reaction>
</comment>
<dbReference type="SUPFAM" id="SSF56112">
    <property type="entry name" value="Protein kinase-like (PK-like)"/>
    <property type="match status" value="1"/>
</dbReference>
<evidence type="ECO:0000313" key="15">
    <source>
        <dbReference type="Proteomes" id="UP000642973"/>
    </source>
</evidence>
<dbReference type="GO" id="GO:0005737">
    <property type="term" value="C:cytoplasm"/>
    <property type="evidence" value="ECO:0007669"/>
    <property type="project" value="TreeGrafter"/>
</dbReference>
<evidence type="ECO:0000256" key="4">
    <source>
        <dbReference type="ARBA" id="ARBA00022553"/>
    </source>
</evidence>
<name>A0A851CAL5_CALVR</name>
<dbReference type="PANTHER" id="PTHR24056">
    <property type="entry name" value="CELL DIVISION PROTEIN KINASE"/>
    <property type="match status" value="1"/>
</dbReference>
<dbReference type="PANTHER" id="PTHR24056:SF128">
    <property type="entry name" value="CYCLIN-DEPENDENT KINASE 17"/>
    <property type="match status" value="1"/>
</dbReference>
<keyword evidence="7 14" id="KW-0418">Kinase</keyword>
<comment type="caution">
    <text evidence="14">The sequence shown here is derived from an EMBL/GenBank/DDBJ whole genome shotgun (WGS) entry which is preliminary data.</text>
</comment>